<sequence length="229" mass="24368">MTITATAQPSPPPPPLHQPLAQHAHQHPHPHPYHPQPHHPHQPHPGMESSGLLHPPGLSFYPPAITSSGPILPPSPGVQDSVARSALAVSGQNGWGNYGNESLVQQHSCSMPSYSNPLQLGASFSVNGKAAAAAYNSFAPGGDYFNNCRQISQLGSTLNSMRGYHPSLYGDVYQTAAGHPPTYSNGPFYPEMTPGLHHLTGRDLSCSSNPSDSSSQGECGERCVVLFEW</sequence>
<gene>
    <name evidence="2" type="ORF">V1264_008148</name>
</gene>
<name>A0AAN9ASG6_9CAEN</name>
<keyword evidence="3" id="KW-1185">Reference proteome</keyword>
<evidence type="ECO:0000313" key="3">
    <source>
        <dbReference type="Proteomes" id="UP001374579"/>
    </source>
</evidence>
<dbReference type="Proteomes" id="UP001374579">
    <property type="component" value="Unassembled WGS sequence"/>
</dbReference>
<protein>
    <submittedName>
        <fullName evidence="2">Uncharacterized protein</fullName>
    </submittedName>
</protein>
<evidence type="ECO:0000256" key="1">
    <source>
        <dbReference type="SAM" id="MobiDB-lite"/>
    </source>
</evidence>
<feature type="compositionally biased region" description="Basic residues" evidence="1">
    <location>
        <begin position="24"/>
        <end position="42"/>
    </location>
</feature>
<comment type="caution">
    <text evidence="2">The sequence shown here is derived from an EMBL/GenBank/DDBJ whole genome shotgun (WGS) entry which is preliminary data.</text>
</comment>
<organism evidence="2 3">
    <name type="scientific">Littorina saxatilis</name>
    <dbReference type="NCBI Taxonomy" id="31220"/>
    <lineage>
        <taxon>Eukaryota</taxon>
        <taxon>Metazoa</taxon>
        <taxon>Spiralia</taxon>
        <taxon>Lophotrochozoa</taxon>
        <taxon>Mollusca</taxon>
        <taxon>Gastropoda</taxon>
        <taxon>Caenogastropoda</taxon>
        <taxon>Littorinimorpha</taxon>
        <taxon>Littorinoidea</taxon>
        <taxon>Littorinidae</taxon>
        <taxon>Littorina</taxon>
    </lineage>
</organism>
<evidence type="ECO:0000313" key="2">
    <source>
        <dbReference type="EMBL" id="KAK7092400.1"/>
    </source>
</evidence>
<dbReference type="EMBL" id="JBAMIC010000021">
    <property type="protein sequence ID" value="KAK7092400.1"/>
    <property type="molecule type" value="Genomic_DNA"/>
</dbReference>
<dbReference type="AlphaFoldDB" id="A0AAN9ASG6"/>
<reference evidence="2 3" key="1">
    <citation type="submission" date="2024-02" db="EMBL/GenBank/DDBJ databases">
        <title>Chromosome-scale genome assembly of the rough periwinkle Littorina saxatilis.</title>
        <authorList>
            <person name="De Jode A."/>
            <person name="Faria R."/>
            <person name="Formenti G."/>
            <person name="Sims Y."/>
            <person name="Smith T.P."/>
            <person name="Tracey A."/>
            <person name="Wood J.M.D."/>
            <person name="Zagrodzka Z.B."/>
            <person name="Johannesson K."/>
            <person name="Butlin R.K."/>
            <person name="Leder E.H."/>
        </authorList>
    </citation>
    <scope>NUCLEOTIDE SEQUENCE [LARGE SCALE GENOMIC DNA]</scope>
    <source>
        <strain evidence="2">Snail1</strain>
        <tissue evidence="2">Muscle</tissue>
    </source>
</reference>
<proteinExistence type="predicted"/>
<accession>A0AAN9ASG6</accession>
<feature type="region of interest" description="Disordered" evidence="1">
    <location>
        <begin position="1"/>
        <end position="59"/>
    </location>
</feature>